<keyword evidence="9" id="KW-0482">Metalloprotease</keyword>
<dbReference type="PANTHER" id="PTHR13062">
    <property type="entry name" value="COLLAGENASE"/>
    <property type="match status" value="1"/>
</dbReference>
<dbReference type="Gene3D" id="1.10.390.20">
    <property type="match status" value="1"/>
</dbReference>
<evidence type="ECO:0000256" key="8">
    <source>
        <dbReference type="ARBA" id="ARBA00022833"/>
    </source>
</evidence>
<dbReference type="PRINTS" id="PR00931">
    <property type="entry name" value="MICOLLPTASE"/>
</dbReference>
<dbReference type="Pfam" id="PF01752">
    <property type="entry name" value="Peptidase_M9"/>
    <property type="match status" value="1"/>
</dbReference>
<keyword evidence="13" id="KW-1185">Reference proteome</keyword>
<evidence type="ECO:0000256" key="7">
    <source>
        <dbReference type="ARBA" id="ARBA00022801"/>
    </source>
</evidence>
<keyword evidence="8" id="KW-0862">Zinc</keyword>
<evidence type="ECO:0000256" key="1">
    <source>
        <dbReference type="ARBA" id="ARBA00001947"/>
    </source>
</evidence>
<protein>
    <recommendedName>
        <fullName evidence="11">Peptidase C-terminal archaeal/bacterial domain-containing protein</fullName>
    </recommendedName>
</protein>
<evidence type="ECO:0000256" key="6">
    <source>
        <dbReference type="ARBA" id="ARBA00022729"/>
    </source>
</evidence>
<sequence>MNKSKVLLPTIISTAVFLSTSAYSGKPTESSVLPLTHTCSSTLKFRAQDMTAEQFTESCNLVSAEETYFHQRLETNGIPVDNDLNEDLKMVIFDDYDQYNRYGGRIYGIGTNNGGIYIEGDATDPSNQAAFYAHEADWLRPDFQIWNLKHEYVHYLDGRFNLKGNFSDYPSSTVWWSEGLGEYISLEDNNDAAVALVNASGGNRTLSEVFATSYSNTSDEIYRWGYLGVRFMFEMHMDDVRTMRQSQRSANWSDYQADLNAWAYSYEQEWQNWLIELAGGTVDPTDPTDPPTEPTTDVLLDTTVAGSVRTWNYFEVTPDSAGSLTVTISGGTGDADLYVKAGSQPSKRSYDCRPLMNGNEESCQINVPAASSYHIGVYGYRSFDGVNLKVTFSK</sequence>
<keyword evidence="6" id="KW-0732">Signal</keyword>
<dbReference type="Gene3D" id="3.40.30.160">
    <property type="entry name" value="Collagenase ColT, N-terminal domain"/>
    <property type="match status" value="1"/>
</dbReference>
<organism evidence="12 13">
    <name type="scientific">Litorilituus sediminis</name>
    <dbReference type="NCBI Taxonomy" id="718192"/>
    <lineage>
        <taxon>Bacteria</taxon>
        <taxon>Pseudomonadati</taxon>
        <taxon>Pseudomonadota</taxon>
        <taxon>Gammaproteobacteria</taxon>
        <taxon>Alteromonadales</taxon>
        <taxon>Colwelliaceae</taxon>
        <taxon>Litorilituus</taxon>
    </lineage>
</organism>
<dbReference type="EMBL" id="CP034759">
    <property type="protein sequence ID" value="QBG34977.1"/>
    <property type="molecule type" value="Genomic_DNA"/>
</dbReference>
<dbReference type="PANTHER" id="PTHR13062:SF9">
    <property type="entry name" value="MICROBIAL COLLAGENASE"/>
    <property type="match status" value="1"/>
</dbReference>
<keyword evidence="3" id="KW-0964">Secreted</keyword>
<comment type="cofactor">
    <cofactor evidence="1">
        <name>Zn(2+)</name>
        <dbReference type="ChEBI" id="CHEBI:29105"/>
    </cofactor>
</comment>
<keyword evidence="7" id="KW-0378">Hydrolase</keyword>
<proteinExistence type="predicted"/>
<evidence type="ECO:0000313" key="13">
    <source>
        <dbReference type="Proteomes" id="UP000290244"/>
    </source>
</evidence>
<dbReference type="Gene3D" id="2.60.120.380">
    <property type="match status" value="1"/>
</dbReference>
<dbReference type="GO" id="GO:0006508">
    <property type="term" value="P:proteolysis"/>
    <property type="evidence" value="ECO:0007669"/>
    <property type="project" value="UniProtKB-KW"/>
</dbReference>
<reference evidence="12 13" key="1">
    <citation type="submission" date="2018-12" db="EMBL/GenBank/DDBJ databases">
        <title>Complete genome of Litorilituus sediminis.</title>
        <authorList>
            <person name="Liu A."/>
            <person name="Rong J."/>
        </authorList>
    </citation>
    <scope>NUCLEOTIDE SEQUENCE [LARGE SCALE GENOMIC DNA]</scope>
    <source>
        <strain evidence="12 13">JCM 17549</strain>
    </source>
</reference>
<dbReference type="Pfam" id="PF04151">
    <property type="entry name" value="PPC"/>
    <property type="match status" value="1"/>
</dbReference>
<dbReference type="GO" id="GO:0004222">
    <property type="term" value="F:metalloendopeptidase activity"/>
    <property type="evidence" value="ECO:0007669"/>
    <property type="project" value="InterPro"/>
</dbReference>
<dbReference type="KEGG" id="lsd:EMK97_04110"/>
<comment type="subcellular location">
    <subcellularLocation>
        <location evidence="2">Secreted</location>
    </subcellularLocation>
</comment>
<feature type="domain" description="Peptidase C-terminal archaeal/bacterial" evidence="11">
    <location>
        <begin position="313"/>
        <end position="379"/>
    </location>
</feature>
<evidence type="ECO:0000259" key="11">
    <source>
        <dbReference type="Pfam" id="PF04151"/>
    </source>
</evidence>
<keyword evidence="5" id="KW-0479">Metal-binding</keyword>
<evidence type="ECO:0000256" key="4">
    <source>
        <dbReference type="ARBA" id="ARBA00022670"/>
    </source>
</evidence>
<evidence type="ECO:0000256" key="5">
    <source>
        <dbReference type="ARBA" id="ARBA00022723"/>
    </source>
</evidence>
<evidence type="ECO:0000256" key="2">
    <source>
        <dbReference type="ARBA" id="ARBA00004613"/>
    </source>
</evidence>
<accession>A0A4P6P6A9</accession>
<dbReference type="RefSeq" id="WP_130599700.1">
    <property type="nucleotide sequence ID" value="NZ_CP034759.1"/>
</dbReference>
<keyword evidence="4" id="KW-0645">Protease</keyword>
<dbReference type="AlphaFoldDB" id="A0A4P6P6A9"/>
<feature type="active site" evidence="10">
    <location>
        <position position="151"/>
    </location>
</feature>
<gene>
    <name evidence="12" type="ORF">EMK97_04110</name>
</gene>
<dbReference type="InterPro" id="IPR002169">
    <property type="entry name" value="Peptidase_M9A/M9B"/>
</dbReference>
<name>A0A4P6P6A9_9GAMM</name>
<dbReference type="GO" id="GO:0008270">
    <property type="term" value="F:zinc ion binding"/>
    <property type="evidence" value="ECO:0007669"/>
    <property type="project" value="InterPro"/>
</dbReference>
<evidence type="ECO:0000256" key="10">
    <source>
        <dbReference type="PIRSR" id="PIRSR602169-1"/>
    </source>
</evidence>
<evidence type="ECO:0000313" key="12">
    <source>
        <dbReference type="EMBL" id="QBG34977.1"/>
    </source>
</evidence>
<dbReference type="GO" id="GO:0005576">
    <property type="term" value="C:extracellular region"/>
    <property type="evidence" value="ECO:0007669"/>
    <property type="project" value="UniProtKB-SubCell"/>
</dbReference>
<evidence type="ECO:0000256" key="3">
    <source>
        <dbReference type="ARBA" id="ARBA00022525"/>
    </source>
</evidence>
<evidence type="ECO:0000256" key="9">
    <source>
        <dbReference type="ARBA" id="ARBA00023049"/>
    </source>
</evidence>
<dbReference type="OrthoDB" id="9802683at2"/>
<dbReference type="Proteomes" id="UP000290244">
    <property type="component" value="Chromosome"/>
</dbReference>
<dbReference type="InterPro" id="IPR007280">
    <property type="entry name" value="Peptidase_C_arc/bac"/>
</dbReference>